<feature type="transmembrane region" description="Helical" evidence="7">
    <location>
        <begin position="188"/>
        <end position="209"/>
    </location>
</feature>
<gene>
    <name evidence="8" type="ORF">BARAN1_1057</name>
</gene>
<keyword evidence="6 7" id="KW-0472">Membrane</keyword>
<keyword evidence="9" id="KW-1185">Reference proteome</keyword>
<reference evidence="9" key="1">
    <citation type="submission" date="2018-05" db="EMBL/GenBank/DDBJ databases">
        <authorList>
            <person name="Hao L."/>
        </authorList>
    </citation>
    <scope>NUCLEOTIDE SEQUENCE [LARGE SCALE GENOMIC DNA]</scope>
</reference>
<feature type="transmembrane region" description="Helical" evidence="7">
    <location>
        <begin position="414"/>
        <end position="433"/>
    </location>
</feature>
<dbReference type="GO" id="GO:0005886">
    <property type="term" value="C:plasma membrane"/>
    <property type="evidence" value="ECO:0007669"/>
    <property type="project" value="UniProtKB-SubCell"/>
</dbReference>
<dbReference type="KEGG" id="bana:BARAN1_1057"/>
<feature type="transmembrane region" description="Helical" evidence="7">
    <location>
        <begin position="120"/>
        <end position="137"/>
    </location>
</feature>
<dbReference type="Proteomes" id="UP000249818">
    <property type="component" value="Chromosome BARAN1"/>
</dbReference>
<evidence type="ECO:0000256" key="4">
    <source>
        <dbReference type="ARBA" id="ARBA00022692"/>
    </source>
</evidence>
<evidence type="ECO:0000256" key="6">
    <source>
        <dbReference type="ARBA" id="ARBA00023136"/>
    </source>
</evidence>
<dbReference type="RefSeq" id="WP_122031495.1">
    <property type="nucleotide sequence ID" value="NZ_LS483254.1"/>
</dbReference>
<feature type="transmembrane region" description="Helical" evidence="7">
    <location>
        <begin position="149"/>
        <end position="168"/>
    </location>
</feature>
<feature type="transmembrane region" description="Helical" evidence="7">
    <location>
        <begin position="81"/>
        <end position="108"/>
    </location>
</feature>
<sequence length="435" mass="45198">MKRELRLSLLLGGTFLAAYLVPWSAPAVQKALSEAVLLLQDYAREHVLTCLIPALFIAGGIAVLVSQASVIRYLGYGAKRILAYGVASVAGTVLAVCSCTVLPLFAGIYTRGAGLGPATAFLYSGPAINVLAIILTARVLGPSLGIARAIGAVVFSIVIGLAMHALFRKEEKAKADAAVPTPPPPARALWKTVVLFALMIAVLVIATWGRPAGVTVTLRDGSVVSGTRAGEEASSLLLVPEGGEEIASLPKAEIVGVEYSPSAYTTLWRHRYAVAGVFLVALLVLLPFWVGKEEGLAWARSTWDYALLILPYLFGGVLVAGFLFGRPGEEALIPSAWVQAAVGGNSWASCAVASVAGAFMYFATLTEVPILHGLLGSGMGQGPALALLLAGPALSLPSMLVLRRVLGTKRTGAFILLVVVLSTLAGKLYGTVIGG</sequence>
<dbReference type="OrthoDB" id="9777774at2"/>
<evidence type="ECO:0000256" key="5">
    <source>
        <dbReference type="ARBA" id="ARBA00022989"/>
    </source>
</evidence>
<evidence type="ECO:0000313" key="8">
    <source>
        <dbReference type="EMBL" id="SQD93081.1"/>
    </source>
</evidence>
<evidence type="ECO:0000256" key="2">
    <source>
        <dbReference type="ARBA" id="ARBA00006386"/>
    </source>
</evidence>
<evidence type="ECO:0000313" key="9">
    <source>
        <dbReference type="Proteomes" id="UP000249818"/>
    </source>
</evidence>
<feature type="transmembrane region" description="Helical" evidence="7">
    <location>
        <begin position="272"/>
        <end position="290"/>
    </location>
</feature>
<feature type="transmembrane region" description="Helical" evidence="7">
    <location>
        <begin position="383"/>
        <end position="402"/>
    </location>
</feature>
<dbReference type="EMBL" id="LS483254">
    <property type="protein sequence ID" value="SQD93081.1"/>
    <property type="molecule type" value="Genomic_DNA"/>
</dbReference>
<evidence type="ECO:0000256" key="7">
    <source>
        <dbReference type="SAM" id="Phobius"/>
    </source>
</evidence>
<evidence type="ECO:0000256" key="1">
    <source>
        <dbReference type="ARBA" id="ARBA00004651"/>
    </source>
</evidence>
<keyword evidence="5 7" id="KW-1133">Transmembrane helix</keyword>
<name>A0A2X3KKB6_9BACT</name>
<evidence type="ECO:0000256" key="3">
    <source>
        <dbReference type="ARBA" id="ARBA00022475"/>
    </source>
</evidence>
<dbReference type="InterPro" id="IPR005524">
    <property type="entry name" value="DUF318"/>
</dbReference>
<feature type="transmembrane region" description="Helical" evidence="7">
    <location>
        <begin position="51"/>
        <end position="74"/>
    </location>
</feature>
<feature type="transmembrane region" description="Helical" evidence="7">
    <location>
        <begin position="302"/>
        <end position="324"/>
    </location>
</feature>
<dbReference type="Pfam" id="PF03773">
    <property type="entry name" value="ArsP_1"/>
    <property type="match status" value="1"/>
</dbReference>
<keyword evidence="4 7" id="KW-0812">Transmembrane</keyword>
<accession>A0A2X3KKB6</accession>
<proteinExistence type="inferred from homology"/>
<keyword evidence="3" id="KW-1003">Cell membrane</keyword>
<dbReference type="PANTHER" id="PTHR43299:SF1">
    <property type="entry name" value="UPF0718 PROTEIN YRAQ"/>
    <property type="match status" value="1"/>
</dbReference>
<comment type="subcellular location">
    <subcellularLocation>
        <location evidence="1">Cell membrane</location>
        <topology evidence="1">Multi-pass membrane protein</topology>
    </subcellularLocation>
</comment>
<feature type="transmembrane region" description="Helical" evidence="7">
    <location>
        <begin position="336"/>
        <end position="363"/>
    </location>
</feature>
<comment type="similarity">
    <text evidence="2">Belongs to the UPF0718 family.</text>
</comment>
<dbReference type="AlphaFoldDB" id="A0A2X3KKB6"/>
<dbReference type="PANTHER" id="PTHR43299">
    <property type="entry name" value="UPF0718 PROTEIN YRAQ"/>
    <property type="match status" value="1"/>
</dbReference>
<protein>
    <submittedName>
        <fullName evidence="8">Putative permease</fullName>
    </submittedName>
</protein>
<organism evidence="8 9">
    <name type="scientific">Candidatus Bipolaricaulis anaerobius</name>
    <dbReference type="NCBI Taxonomy" id="2026885"/>
    <lineage>
        <taxon>Bacteria</taxon>
        <taxon>Candidatus Bipolaricaulota</taxon>
        <taxon>Candidatus Bipolaricaulia</taxon>
        <taxon>Candidatus Bipolaricaulales</taxon>
        <taxon>Candidatus Bipolaricaulaceae</taxon>
        <taxon>Candidatus Bipolaricaulis</taxon>
    </lineage>
</organism>